<dbReference type="GO" id="GO:0016491">
    <property type="term" value="F:oxidoreductase activity"/>
    <property type="evidence" value="ECO:0007669"/>
    <property type="project" value="UniProtKB-KW"/>
</dbReference>
<dbReference type="InterPro" id="IPR002347">
    <property type="entry name" value="SDR_fam"/>
</dbReference>
<keyword evidence="3" id="KW-1185">Reference proteome</keyword>
<reference evidence="2" key="2">
    <citation type="submission" date="2024-08" db="UniProtKB">
        <authorList>
            <consortium name="EnsemblMetazoa"/>
        </authorList>
    </citation>
    <scope>IDENTIFICATION</scope>
</reference>
<evidence type="ECO:0000256" key="1">
    <source>
        <dbReference type="ARBA" id="ARBA00023002"/>
    </source>
</evidence>
<dbReference type="InterPro" id="IPR036291">
    <property type="entry name" value="NAD(P)-bd_dom_sf"/>
</dbReference>
<dbReference type="Gene3D" id="3.40.50.720">
    <property type="entry name" value="NAD(P)-binding Rossmann-like Domain"/>
    <property type="match status" value="1"/>
</dbReference>
<proteinExistence type="predicted"/>
<reference evidence="3" key="1">
    <citation type="journal article" date="2013" name="Genome Biol.">
        <title>Draft genome of the mountain pine beetle, Dendroctonus ponderosae Hopkins, a major forest pest.</title>
        <authorList>
            <person name="Keeling C.I."/>
            <person name="Yuen M.M."/>
            <person name="Liao N.Y."/>
            <person name="Docking T.R."/>
            <person name="Chan S.K."/>
            <person name="Taylor G.A."/>
            <person name="Palmquist D.L."/>
            <person name="Jackman S.D."/>
            <person name="Nguyen A."/>
            <person name="Li M."/>
            <person name="Henderson H."/>
            <person name="Janes J.K."/>
            <person name="Zhao Y."/>
            <person name="Pandoh P."/>
            <person name="Moore R."/>
            <person name="Sperling F.A."/>
            <person name="Huber D.P."/>
            <person name="Birol I."/>
            <person name="Jones S.J."/>
            <person name="Bohlmann J."/>
        </authorList>
    </citation>
    <scope>NUCLEOTIDE SEQUENCE</scope>
</reference>
<dbReference type="PANTHER" id="PTHR43658:SF8">
    <property type="entry name" value="17-BETA-HYDROXYSTEROID DEHYDROGENASE 14-RELATED"/>
    <property type="match status" value="1"/>
</dbReference>
<name>A0AAR5Q2J8_DENPD</name>
<dbReference type="SUPFAM" id="SSF51735">
    <property type="entry name" value="NAD(P)-binding Rossmann-fold domains"/>
    <property type="match status" value="1"/>
</dbReference>
<dbReference type="PANTHER" id="PTHR43658">
    <property type="entry name" value="SHORT-CHAIN DEHYDROGENASE/REDUCTASE"/>
    <property type="match status" value="1"/>
</dbReference>
<accession>A0AAR5Q2J8</accession>
<dbReference type="Proteomes" id="UP000019118">
    <property type="component" value="Unassembled WGS sequence"/>
</dbReference>
<keyword evidence="1" id="KW-0560">Oxidoreductase</keyword>
<protein>
    <submittedName>
        <fullName evidence="2">Uncharacterized protein</fullName>
    </submittedName>
</protein>
<dbReference type="EnsemblMetazoa" id="XM_019911909.1">
    <property type="protein sequence ID" value="XP_019767468.1"/>
    <property type="gene ID" value="LOC109542618"/>
</dbReference>
<dbReference type="Pfam" id="PF00106">
    <property type="entry name" value="adh_short"/>
    <property type="match status" value="1"/>
</dbReference>
<evidence type="ECO:0000313" key="2">
    <source>
        <dbReference type="EnsemblMetazoa" id="XP_019767468.1"/>
    </source>
</evidence>
<organism evidence="2 3">
    <name type="scientific">Dendroctonus ponderosae</name>
    <name type="common">Mountain pine beetle</name>
    <dbReference type="NCBI Taxonomy" id="77166"/>
    <lineage>
        <taxon>Eukaryota</taxon>
        <taxon>Metazoa</taxon>
        <taxon>Ecdysozoa</taxon>
        <taxon>Arthropoda</taxon>
        <taxon>Hexapoda</taxon>
        <taxon>Insecta</taxon>
        <taxon>Pterygota</taxon>
        <taxon>Neoptera</taxon>
        <taxon>Endopterygota</taxon>
        <taxon>Coleoptera</taxon>
        <taxon>Polyphaga</taxon>
        <taxon>Cucujiformia</taxon>
        <taxon>Curculionidae</taxon>
        <taxon>Scolytinae</taxon>
        <taxon>Dendroctonus</taxon>
    </lineage>
</organism>
<dbReference type="PRINTS" id="PR00081">
    <property type="entry name" value="GDHRDH"/>
</dbReference>
<sequence>MLISGSVFLITGGASGMGRAAAEVLLQEGAHLTILDLQRPLQDANFQFGHDRVLFLQVDVTSEKDVLNAMDATKRKFGKLNGVLNCAAVFSTAPIYDFKTLEPHSKQIFMKILDVNLCGTFNVIRLAIGLLAENEPDADGERGIIINTSSKAGVIGMTSSLAKELKSWGIRVLDIAPGVSNDDFVDASAANMLPRTEKPSDFGQLVKCIIANQMFNGTSVRLTAT</sequence>
<dbReference type="AlphaFoldDB" id="A0AAR5Q2J8"/>
<evidence type="ECO:0000313" key="3">
    <source>
        <dbReference type="Proteomes" id="UP000019118"/>
    </source>
</evidence>